<dbReference type="Gene3D" id="2.60.40.3920">
    <property type="match status" value="1"/>
</dbReference>
<dbReference type="Pfam" id="PF16371">
    <property type="entry name" value="MetallophosN"/>
    <property type="match status" value="1"/>
</dbReference>
<dbReference type="Pfam" id="PF16370">
    <property type="entry name" value="MetallophosC"/>
    <property type="match status" value="1"/>
</dbReference>
<dbReference type="InterPro" id="IPR029052">
    <property type="entry name" value="Metallo-depent_PP-like"/>
</dbReference>
<dbReference type="InterPro" id="IPR032285">
    <property type="entry name" value="Metallophos_N"/>
</dbReference>
<evidence type="ECO:0000313" key="4">
    <source>
        <dbReference type="EMBL" id="MBD1421846.1"/>
    </source>
</evidence>
<organism evidence="4 5">
    <name type="scientific">Sphingobacterium chuzhouense</name>
    <dbReference type="NCBI Taxonomy" id="1742264"/>
    <lineage>
        <taxon>Bacteria</taxon>
        <taxon>Pseudomonadati</taxon>
        <taxon>Bacteroidota</taxon>
        <taxon>Sphingobacteriia</taxon>
        <taxon>Sphingobacteriales</taxon>
        <taxon>Sphingobacteriaceae</taxon>
        <taxon>Sphingobacterium</taxon>
    </lineage>
</organism>
<dbReference type="Proteomes" id="UP000651112">
    <property type="component" value="Unassembled WGS sequence"/>
</dbReference>
<name>A0ABR7XRP9_9SPHI</name>
<gene>
    <name evidence="4" type="ORF">H8B21_09730</name>
</gene>
<reference evidence="4 5" key="1">
    <citation type="submission" date="2020-08" db="EMBL/GenBank/DDBJ databases">
        <title>Sphingobacterium sp. DN00404 isolated from aquaculture water.</title>
        <authorList>
            <person name="Zhang M."/>
        </authorList>
    </citation>
    <scope>NUCLEOTIDE SEQUENCE [LARGE SCALE GENOMIC DNA]</scope>
    <source>
        <strain evidence="4 5">KCTC 42746</strain>
    </source>
</reference>
<dbReference type="Gene3D" id="3.60.21.10">
    <property type="match status" value="1"/>
</dbReference>
<evidence type="ECO:0000259" key="3">
    <source>
        <dbReference type="Pfam" id="PF16371"/>
    </source>
</evidence>
<dbReference type="Pfam" id="PF00149">
    <property type="entry name" value="Metallophos"/>
    <property type="match status" value="1"/>
</dbReference>
<dbReference type="PANTHER" id="PTHR43143:SF1">
    <property type="entry name" value="SERINE_THREONINE-PROTEIN PHOSPHATASE CPPED1"/>
    <property type="match status" value="1"/>
</dbReference>
<keyword evidence="5" id="KW-1185">Reference proteome</keyword>
<protein>
    <submittedName>
        <fullName evidence="4">Calcineurin-like phosphoesterase C-terminal domain-containing protein</fullName>
    </submittedName>
</protein>
<dbReference type="RefSeq" id="WP_190313551.1">
    <property type="nucleotide sequence ID" value="NZ_JACNYL010000002.1"/>
</dbReference>
<dbReference type="PANTHER" id="PTHR43143">
    <property type="entry name" value="METALLOPHOSPHOESTERASE, CALCINEURIN SUPERFAMILY"/>
    <property type="match status" value="1"/>
</dbReference>
<proteinExistence type="predicted"/>
<accession>A0ABR7XRP9</accession>
<evidence type="ECO:0000259" key="1">
    <source>
        <dbReference type="Pfam" id="PF00149"/>
    </source>
</evidence>
<evidence type="ECO:0000313" key="5">
    <source>
        <dbReference type="Proteomes" id="UP000651112"/>
    </source>
</evidence>
<feature type="domain" description="Calcineurin-like phosphoesterase C-terminal" evidence="2">
    <location>
        <begin position="457"/>
        <end position="639"/>
    </location>
</feature>
<feature type="domain" description="Calcineurin-like phosphoesterase N-terminal" evidence="3">
    <location>
        <begin position="150"/>
        <end position="227"/>
    </location>
</feature>
<feature type="domain" description="Calcineurin-like phosphoesterase" evidence="1">
    <location>
        <begin position="237"/>
        <end position="445"/>
    </location>
</feature>
<evidence type="ECO:0000259" key="2">
    <source>
        <dbReference type="Pfam" id="PF16370"/>
    </source>
</evidence>
<dbReference type="EMBL" id="JACNYL010000002">
    <property type="protein sequence ID" value="MBD1421846.1"/>
    <property type="molecule type" value="Genomic_DNA"/>
</dbReference>
<sequence length="654" mass="74232">MKKKYTYTRRVFIHSSLVTGLGLTLNLIGCKKSASDPDGDSPESLNITNIVIPSRLDVTKQMEFTIQGNGFVQGDQIIFDSLYNYRERQIVDVTSVTSSTILFILPEKLTSQEYRISVRRGTKTATLGRIDLNFVFNPNIPNKEGMTIKGAVHAAGVGLANVVVSDGFEVTKTDENGIYYLSSTKKSNYVFVSIPTNYEVATIQSAPQFFKRLTRSTATVETVDFELIPVNNDKHVVMVLGDMHLANRNSDIAQFQEGFLEDVNQSIQSFKKSDTKVYALTLGDMTWDGYWYSNNFGLPQYLQQMNKINAPVFNTMGNHDNDPNIINDWGAEDRYRDVIGPTYYSFNLGKVHYIVLDNIEYLNTKDRNYNATIVADQLEWLKKDLATLTDKNTPIIIAMHIQLFSNPGLSGSNETRTARLSNSQDFIACLSRFDNVHVLTGHTHMNYNIRYSSSIMEHNIAAVCATWWWTGRPGYAGNQICKDGTPGGYAIWEMEDKELKWTYKSIRQNADYQFRVYDLNKVHLTKEKFAPKYTGIEWNKYAVGYANLKTDNEILINVWNYDTEWSVEVTEEGNILPVTRVHIEDPLHIISYSAKRLDVNAVPTADFVTAKTAHMFKTKASSATSTLVIKVTDCFGKTYTQTMIRPKELEYLMT</sequence>
<comment type="caution">
    <text evidence="4">The sequence shown here is derived from an EMBL/GenBank/DDBJ whole genome shotgun (WGS) entry which is preliminary data.</text>
</comment>
<dbReference type="InterPro" id="IPR004843">
    <property type="entry name" value="Calcineurin-like_PHP"/>
</dbReference>
<dbReference type="InterPro" id="IPR051918">
    <property type="entry name" value="STPP_CPPED1"/>
</dbReference>
<dbReference type="InterPro" id="IPR032288">
    <property type="entry name" value="Metallophos_C"/>
</dbReference>
<dbReference type="SUPFAM" id="SSF56300">
    <property type="entry name" value="Metallo-dependent phosphatases"/>
    <property type="match status" value="1"/>
</dbReference>